<feature type="region of interest" description="Disordered" evidence="1">
    <location>
        <begin position="541"/>
        <end position="584"/>
    </location>
</feature>
<organism evidence="2 3">
    <name type="scientific">Colletotrichum fioriniae PJ7</name>
    <dbReference type="NCBI Taxonomy" id="1445577"/>
    <lineage>
        <taxon>Eukaryota</taxon>
        <taxon>Fungi</taxon>
        <taxon>Dikarya</taxon>
        <taxon>Ascomycota</taxon>
        <taxon>Pezizomycotina</taxon>
        <taxon>Sordariomycetes</taxon>
        <taxon>Hypocreomycetidae</taxon>
        <taxon>Glomerellales</taxon>
        <taxon>Glomerellaceae</taxon>
        <taxon>Colletotrichum</taxon>
        <taxon>Colletotrichum acutatum species complex</taxon>
    </lineage>
</organism>
<evidence type="ECO:0000256" key="1">
    <source>
        <dbReference type="SAM" id="MobiDB-lite"/>
    </source>
</evidence>
<name>A0A010S666_9PEZI</name>
<dbReference type="AlphaFoldDB" id="A0A010S666"/>
<sequence>MDPFQNNLTEFVGHWDPLRDSLLNNPDTRGRKTCYQTLSKEHIAEQDAAFADATSNRKDWTNNIRGAGAERQQQPNPNVSVSPFGILHSATTEYMLILLSSQSATRNGQLQAQPASRKPDDLVDIGSWTDEASRASTAANLAPNDPFVEPTQQEQSQNGSSSKDNLYEENSDQDEELELSDDDSEADIQGLSSAMPENTTLHRPIPSITTYRHDSPQRSSFHHASLLTLSNQEEYEADGQRASSAEESTSNEARVGTSTPATNPATLPQYNGDRDESNDGNDGEREPLTEALWENMSEKHWLCPYGVKYPRRVTKACRLPTSFKNFSALKDHLRVRHCKSPPINERSELYMSKQDWKDIEEDLDITDKKKPRMNTKNAFLGHQKRIRAVWRILFPNSGLGPKSPYCEDLTPEERETLLDSFANPLSREATLPSQNLHPEKVEAPPTPDVNSPPQEVIRLEEKQIESLARFVFRSRAEAAVQHGEVPRQTDWRASEKDFIEMASELCAKVASGQMAIEDANTRGREPSSSSNLAEVLSIYGHKSPQRPGSTISGTTLNQPSTVSDEPSGNLGRKRAHEEDLASKPTLLNFDGEAWDRAVEASMRTL</sequence>
<feature type="region of interest" description="Disordered" evidence="1">
    <location>
        <begin position="233"/>
        <end position="286"/>
    </location>
</feature>
<feature type="compositionally biased region" description="Low complexity" evidence="1">
    <location>
        <begin position="242"/>
        <end position="253"/>
    </location>
</feature>
<feature type="region of interest" description="Disordered" evidence="1">
    <location>
        <begin position="138"/>
        <end position="220"/>
    </location>
</feature>
<dbReference type="KEGG" id="cfj:CFIO01_11936"/>
<comment type="caution">
    <text evidence="2">The sequence shown here is derived from an EMBL/GenBank/DDBJ whole genome shotgun (WGS) entry which is preliminary data.</text>
</comment>
<gene>
    <name evidence="2" type="ORF">CFIO01_11936</name>
</gene>
<protein>
    <submittedName>
        <fullName evidence="2">Uncharacterized protein</fullName>
    </submittedName>
</protein>
<dbReference type="HOGENOM" id="CLU_451266_0_0_1"/>
<feature type="compositionally biased region" description="Acidic residues" evidence="1">
    <location>
        <begin position="167"/>
        <end position="186"/>
    </location>
</feature>
<accession>A0A010S666</accession>
<dbReference type="EMBL" id="JARH01000481">
    <property type="protein sequence ID" value="EXF80118.1"/>
    <property type="molecule type" value="Genomic_DNA"/>
</dbReference>
<evidence type="ECO:0000313" key="2">
    <source>
        <dbReference type="EMBL" id="EXF80118.1"/>
    </source>
</evidence>
<reference evidence="2 3" key="1">
    <citation type="submission" date="2014-02" db="EMBL/GenBank/DDBJ databases">
        <title>The genome sequence of Colletotrichum fioriniae PJ7.</title>
        <authorList>
            <person name="Baroncelli R."/>
            <person name="Thon M.R."/>
        </authorList>
    </citation>
    <scope>NUCLEOTIDE SEQUENCE [LARGE SCALE GENOMIC DNA]</scope>
    <source>
        <strain evidence="2 3">PJ7</strain>
    </source>
</reference>
<feature type="compositionally biased region" description="Basic and acidic residues" evidence="1">
    <location>
        <begin position="272"/>
        <end position="286"/>
    </location>
</feature>
<feature type="compositionally biased region" description="Polar residues" evidence="1">
    <location>
        <begin position="150"/>
        <end position="164"/>
    </location>
</feature>
<feature type="compositionally biased region" description="Polar residues" evidence="1">
    <location>
        <begin position="546"/>
        <end position="566"/>
    </location>
</feature>
<feature type="compositionally biased region" description="Polar residues" evidence="1">
    <location>
        <begin position="190"/>
        <end position="201"/>
    </location>
</feature>
<evidence type="ECO:0000313" key="3">
    <source>
        <dbReference type="Proteomes" id="UP000020467"/>
    </source>
</evidence>
<feature type="region of interest" description="Disordered" evidence="1">
    <location>
        <begin position="429"/>
        <end position="452"/>
    </location>
</feature>
<keyword evidence="3" id="KW-1185">Reference proteome</keyword>
<proteinExistence type="predicted"/>
<feature type="compositionally biased region" description="Polar residues" evidence="1">
    <location>
        <begin position="256"/>
        <end position="269"/>
    </location>
</feature>
<dbReference type="Proteomes" id="UP000020467">
    <property type="component" value="Unassembled WGS sequence"/>
</dbReference>